<dbReference type="Gene3D" id="3.30.2010.30">
    <property type="match status" value="1"/>
</dbReference>
<dbReference type="InterPro" id="IPR035414">
    <property type="entry name" value="Peptidase_M1_pepN_Ig-like"/>
</dbReference>
<dbReference type="GO" id="GO:0006508">
    <property type="term" value="P:proteolysis"/>
    <property type="evidence" value="ECO:0007669"/>
    <property type="project" value="UniProtKB-UniRule"/>
</dbReference>
<sequence length="878" mass="97177">MESAEMVKFTHLADYQPPAYLVDRVALDVDIRDGVTTVTSSLSLRRNPAAADSTTMTFNGEGLTLRTLALDDVVLNSARYQYEDNLLTVRGLPDTCTLTSVVDIDPENNTALEGLYQSNGMVCTQCEAEGFRRITFFPDRPDVLARFTTTVRADKARYPLLLSNGNPVASGDEKSHGEEGARHWVTWEDPFPKPCYLFALVAGDLACLEDTFVTVSGRKVALRLYAEHRDLDKLDHAMASLKNAMRWDEQTYGREYDLDIYMIVAVSHFNMGAMENKGLNIFNTSCVLAHPATTTDAGFQRVESVVAHEYFHNWSGNRVTCRDWFQLSLKEGFTVFRDQEFSADMHSAAVKRVEDVDFLVNHQFPEDQGPMAHAVRPEKYQKIDNFYTLTIYEKGAEIVRMQYHLLGAENFRKATDHYFETNDGKAVTCDDFVASMETVSGYDLSQFKCWYSQAGTPILTVTDEYRDGQYHLRFRQHTPATPGQEQKQPLVIPIRLALLDEQGAPCALDAGGNGAAEGEQVVIMDQAEQTVSFNVPAGVTPSLLRGFSAPVVLDYDYSVDQLARLLAYDSDGYCRWNAAQRLYFAALDRLVTETDEADAEAAALVPVLEQVIARSDEDPAQAALLLSLPGEVALGDRHKPLNPASIHRAHSAMKKALGKALQSHWLSLSENLLATELSMDGRAMGRRQLRNLALDFLAAGEHPEAGRIAVELFELPLCMSEELGALRALVHHGLPGADQALMQFADRWQDEALVMDQWFAVQASVPGAHTVDQVNRLLEHPAFDWKTPNRVRALVGTFTNANPSAFHAENGQGYQLFSAALSRLDAINPQVAARLANGASRLPVLEPGRKALLAEHLAGVQKTASDNVAEVLGRILSS</sequence>
<evidence type="ECO:0000259" key="17">
    <source>
        <dbReference type="Pfam" id="PF17900"/>
    </source>
</evidence>
<dbReference type="GO" id="GO:0008237">
    <property type="term" value="F:metallopeptidase activity"/>
    <property type="evidence" value="ECO:0007669"/>
    <property type="project" value="UniProtKB-UniRule"/>
</dbReference>
<dbReference type="MEROPS" id="M01.005"/>
<dbReference type="InterPro" id="IPR042097">
    <property type="entry name" value="Aminopeptidase_N-like_N_sf"/>
</dbReference>
<organism evidence="18 19">
    <name type="scientific">Alcanivorax borkumensis (strain ATCC 700651 / DSM 11573 / NCIMB 13689 / SK2)</name>
    <dbReference type="NCBI Taxonomy" id="393595"/>
    <lineage>
        <taxon>Bacteria</taxon>
        <taxon>Pseudomonadati</taxon>
        <taxon>Pseudomonadota</taxon>
        <taxon>Gammaproteobacteria</taxon>
        <taxon>Oceanospirillales</taxon>
        <taxon>Alcanivoracaceae</taxon>
        <taxon>Alcanivorax</taxon>
    </lineage>
</organism>
<evidence type="ECO:0000256" key="8">
    <source>
        <dbReference type="ARBA" id="ARBA00022723"/>
    </source>
</evidence>
<proteinExistence type="inferred from homology"/>
<keyword evidence="10" id="KW-0862">Zinc</keyword>
<evidence type="ECO:0000256" key="9">
    <source>
        <dbReference type="ARBA" id="ARBA00022801"/>
    </source>
</evidence>
<dbReference type="Pfam" id="PF17432">
    <property type="entry name" value="DUF3458_C"/>
    <property type="match status" value="1"/>
</dbReference>
<dbReference type="InterPro" id="IPR012779">
    <property type="entry name" value="Peptidase_M1_pepN"/>
</dbReference>
<accession>Q0VQV2</accession>
<comment type="similarity">
    <text evidence="3">Belongs to the peptidase M1 family.</text>
</comment>
<evidence type="ECO:0000256" key="12">
    <source>
        <dbReference type="ARBA" id="ARBA00059739"/>
    </source>
</evidence>
<dbReference type="FunFam" id="3.30.2010.30:FF:000002">
    <property type="entry name" value="Putative aminopeptidase N"/>
    <property type="match status" value="1"/>
</dbReference>
<evidence type="ECO:0000256" key="10">
    <source>
        <dbReference type="ARBA" id="ARBA00022833"/>
    </source>
</evidence>
<evidence type="ECO:0000256" key="11">
    <source>
        <dbReference type="ARBA" id="ARBA00023049"/>
    </source>
</evidence>
<evidence type="ECO:0000259" key="15">
    <source>
        <dbReference type="Pfam" id="PF11940"/>
    </source>
</evidence>
<dbReference type="HOGENOM" id="CLU_007993_2_0_6"/>
<dbReference type="InterPro" id="IPR027268">
    <property type="entry name" value="Peptidase_M4/M1_CTD_sf"/>
</dbReference>
<dbReference type="FunFam" id="2.60.40.1730:FF:000005">
    <property type="entry name" value="Aminopeptidase N"/>
    <property type="match status" value="1"/>
</dbReference>
<reference evidence="18 19" key="1">
    <citation type="journal article" date="2006" name="Nat. Biotechnol.">
        <title>Genome sequence of the ubiquitous hydrocarbon-degrading marine bacterium Alcanivorax borkumensis.</title>
        <authorList>
            <person name="Schneiker S."/>
            <person name="Martins dos Santos V.A.P."/>
            <person name="Bartels D."/>
            <person name="Bekel T."/>
            <person name="Brecht M."/>
            <person name="Buhrmester J."/>
            <person name="Chernikova T.N."/>
            <person name="Denaro R."/>
            <person name="Ferrer M."/>
            <person name="Gertler C."/>
            <person name="Goesmann A."/>
            <person name="Golyshina O.V."/>
            <person name="Kaminski F."/>
            <person name="Khachane A.N."/>
            <person name="Lang S."/>
            <person name="Linke B."/>
            <person name="McHardy A.C."/>
            <person name="Meyer F."/>
            <person name="Nechitaylo T."/>
            <person name="Puehler A."/>
            <person name="Regenhardt D."/>
            <person name="Rupp O."/>
            <person name="Sabirova J.S."/>
            <person name="Selbitschka W."/>
            <person name="Yakimov M.M."/>
            <person name="Timmis K.N."/>
            <person name="Vorhoelter F.-J."/>
            <person name="Weidner S."/>
            <person name="Kaiser O."/>
            <person name="Golyshin P.N."/>
        </authorList>
    </citation>
    <scope>NUCLEOTIDE SEQUENCE [LARGE SCALE GENOMIC DNA]</scope>
    <source>
        <strain evidence="19">ATCC 700651 / DSM 11573 / NCIMB 13689 / SK2</strain>
    </source>
</reference>
<dbReference type="RefSeq" id="WP_011588282.1">
    <property type="nucleotide sequence ID" value="NC_008260.1"/>
</dbReference>
<dbReference type="EC" id="3.4.11.2" evidence="4 13"/>
<evidence type="ECO:0000256" key="6">
    <source>
        <dbReference type="ARBA" id="ARBA00022438"/>
    </source>
</evidence>
<dbReference type="SUPFAM" id="SSF55486">
    <property type="entry name" value="Metalloproteases ('zincins'), catalytic domain"/>
    <property type="match status" value="1"/>
</dbReference>
<dbReference type="InterPro" id="IPR037144">
    <property type="entry name" value="Peptidase_M1_pepN_C_sf"/>
</dbReference>
<dbReference type="Pfam" id="PF01433">
    <property type="entry name" value="Peptidase_M1"/>
    <property type="match status" value="1"/>
</dbReference>
<dbReference type="Gene3D" id="2.60.40.1840">
    <property type="match status" value="1"/>
</dbReference>
<feature type="domain" description="Aminopeptidase N-like N-terminal" evidence="17">
    <location>
        <begin position="56"/>
        <end position="197"/>
    </location>
</feature>
<keyword evidence="8" id="KW-0479">Metal-binding</keyword>
<dbReference type="Pfam" id="PF11940">
    <property type="entry name" value="DUF3458"/>
    <property type="match status" value="1"/>
</dbReference>
<dbReference type="Pfam" id="PF17900">
    <property type="entry name" value="Peptidase_M1_N"/>
    <property type="match status" value="1"/>
</dbReference>
<dbReference type="PANTHER" id="PTHR46322:SF1">
    <property type="entry name" value="PUROMYCIN-SENSITIVE AMINOPEPTIDASE"/>
    <property type="match status" value="1"/>
</dbReference>
<comment type="function">
    <text evidence="12">Aminopeptidase N is involved in the degradation of intracellular peptides generated by protein breakdown during normal growth as well as in response to nutrient starvation.</text>
</comment>
<evidence type="ECO:0000259" key="14">
    <source>
        <dbReference type="Pfam" id="PF01433"/>
    </source>
</evidence>
<dbReference type="eggNOG" id="COG0308">
    <property type="taxonomic scope" value="Bacteria"/>
</dbReference>
<dbReference type="STRING" id="393595.ABO_0998"/>
<dbReference type="Proteomes" id="UP000008871">
    <property type="component" value="Chromosome"/>
</dbReference>
<evidence type="ECO:0000256" key="2">
    <source>
        <dbReference type="ARBA" id="ARBA00001947"/>
    </source>
</evidence>
<evidence type="ECO:0000313" key="18">
    <source>
        <dbReference type="EMBL" id="CAL16446.1"/>
    </source>
</evidence>
<dbReference type="InterPro" id="IPR001930">
    <property type="entry name" value="Peptidase_M1"/>
</dbReference>
<comment type="cofactor">
    <cofactor evidence="2">
        <name>Zn(2+)</name>
        <dbReference type="ChEBI" id="CHEBI:29105"/>
    </cofactor>
</comment>
<evidence type="ECO:0000259" key="16">
    <source>
        <dbReference type="Pfam" id="PF17432"/>
    </source>
</evidence>
<feature type="domain" description="Peptidase M1 alanyl aminopeptidase Ig-like fold" evidence="15">
    <location>
        <begin position="455"/>
        <end position="556"/>
    </location>
</feature>
<dbReference type="NCBIfam" id="TIGR02414">
    <property type="entry name" value="pepN_proteo"/>
    <property type="match status" value="1"/>
</dbReference>
<keyword evidence="6 18" id="KW-0031">Aminopeptidase</keyword>
<evidence type="ECO:0000256" key="1">
    <source>
        <dbReference type="ARBA" id="ARBA00000098"/>
    </source>
</evidence>
<dbReference type="InterPro" id="IPR045357">
    <property type="entry name" value="Aminopeptidase_N-like_N"/>
</dbReference>
<dbReference type="Gene3D" id="1.25.50.10">
    <property type="entry name" value="Peptidase M1, alanyl aminopeptidase, C-terminal domain"/>
    <property type="match status" value="1"/>
</dbReference>
<dbReference type="InterPro" id="IPR024601">
    <property type="entry name" value="Peptidase_M1_pepN_C"/>
</dbReference>
<dbReference type="InterPro" id="IPR038438">
    <property type="entry name" value="PepN_Ig-like_sf"/>
</dbReference>
<dbReference type="AlphaFoldDB" id="Q0VQV2"/>
<evidence type="ECO:0000256" key="5">
    <source>
        <dbReference type="ARBA" id="ARBA00015611"/>
    </source>
</evidence>
<evidence type="ECO:0000256" key="7">
    <source>
        <dbReference type="ARBA" id="ARBA00022670"/>
    </source>
</evidence>
<gene>
    <name evidence="18" type="primary">pepN</name>
    <name evidence="18" type="ordered locus">ABO_0998</name>
</gene>
<dbReference type="InterPro" id="IPR014782">
    <property type="entry name" value="Peptidase_M1_dom"/>
</dbReference>
<dbReference type="EMBL" id="AM286690">
    <property type="protein sequence ID" value="CAL16446.1"/>
    <property type="molecule type" value="Genomic_DNA"/>
</dbReference>
<dbReference type="PRINTS" id="PR00756">
    <property type="entry name" value="ALADIPTASE"/>
</dbReference>
<dbReference type="GO" id="GO:0008270">
    <property type="term" value="F:zinc ion binding"/>
    <property type="evidence" value="ECO:0007669"/>
    <property type="project" value="InterPro"/>
</dbReference>
<feature type="domain" description="Peptidase M1 alanyl aminopeptidase C-terminal" evidence="16">
    <location>
        <begin position="560"/>
        <end position="876"/>
    </location>
</feature>
<dbReference type="KEGG" id="abo:ABO_0998"/>
<dbReference type="Gene3D" id="1.10.390.10">
    <property type="entry name" value="Neutral Protease Domain 2"/>
    <property type="match status" value="1"/>
</dbReference>
<dbReference type="CDD" id="cd09600">
    <property type="entry name" value="M1_APN"/>
    <property type="match status" value="1"/>
</dbReference>
<dbReference type="SUPFAM" id="SSF63737">
    <property type="entry name" value="Leukotriene A4 hydrolase N-terminal domain"/>
    <property type="match status" value="1"/>
</dbReference>
<dbReference type="PANTHER" id="PTHR46322">
    <property type="entry name" value="PUROMYCIN-SENSITIVE AMINOPEPTIDASE"/>
    <property type="match status" value="1"/>
</dbReference>
<keyword evidence="9 18" id="KW-0378">Hydrolase</keyword>
<keyword evidence="11" id="KW-0482">Metalloprotease</keyword>
<evidence type="ECO:0000313" key="19">
    <source>
        <dbReference type="Proteomes" id="UP000008871"/>
    </source>
</evidence>
<evidence type="ECO:0000256" key="3">
    <source>
        <dbReference type="ARBA" id="ARBA00010136"/>
    </source>
</evidence>
<keyword evidence="7" id="KW-0645">Protease</keyword>
<dbReference type="OrthoDB" id="100605at2"/>
<comment type="catalytic activity">
    <reaction evidence="1">
        <text>Release of an N-terminal amino acid, Xaa-|-Yaa- from a peptide, amide or arylamide. Xaa is preferably Ala, but may be most amino acids including Pro (slow action). When a terminal hydrophobic residue is followed by a prolyl residue, the two may be released as an intact Xaa-Pro dipeptide.</text>
        <dbReference type="EC" id="3.4.11.2"/>
    </reaction>
</comment>
<protein>
    <recommendedName>
        <fullName evidence="5 13">Aminopeptidase N</fullName>
        <ecNumber evidence="4 13">3.4.11.2</ecNumber>
    </recommendedName>
</protein>
<keyword evidence="19" id="KW-1185">Reference proteome</keyword>
<name>Q0VQV2_ALCBS</name>
<feature type="domain" description="Peptidase M1 membrane alanine aminopeptidase" evidence="14">
    <location>
        <begin position="237"/>
        <end position="447"/>
    </location>
</feature>
<evidence type="ECO:0000256" key="13">
    <source>
        <dbReference type="NCBIfam" id="TIGR02414"/>
    </source>
</evidence>
<dbReference type="GO" id="GO:0016285">
    <property type="term" value="F:alanyl aminopeptidase activity"/>
    <property type="evidence" value="ECO:0007669"/>
    <property type="project" value="UniProtKB-EC"/>
</dbReference>
<dbReference type="Gene3D" id="2.60.40.1730">
    <property type="entry name" value="tricorn interacting facor f3 domain"/>
    <property type="match status" value="1"/>
</dbReference>
<evidence type="ECO:0000256" key="4">
    <source>
        <dbReference type="ARBA" id="ARBA00012564"/>
    </source>
</evidence>